<gene>
    <name evidence="1" type="ORF">MNBD_UNCLBAC01-1660</name>
</gene>
<dbReference type="EMBL" id="UOGJ01000133">
    <property type="protein sequence ID" value="VAX37668.1"/>
    <property type="molecule type" value="Genomic_DNA"/>
</dbReference>
<dbReference type="AlphaFoldDB" id="A0A3B1DNM6"/>
<sequence>MITNIKKRRSSFMYRILSFFIMFTFVSSFITPPAIQAQSETILNLPIPGTMISPTQEFVPTLIKGMTIHPDNPLMFDFMVNVGDLKIEGAELEEESQKLIKYFLAALTIPESDMWVNLSPHEKDRIIPEQFGQTEMGRDLLAQDYMLKQLTASLMYPENEFGEKFWINIYQKAMDLYGTTEIPVNTFNKVWVVPQQAVVYEQGTSAFVISSHLKVMLEKDYVALEKELSDGSYEVGNMKRKSVEEINDLSSKVVRDILLPEIEREVNEGETFAKLRQIYNAMVLATWYKANLKKSLLGQVYVDQNKIEGIDVEDKKIAKKIYNQYMEALKKGVYNYTREDYDPASRQIIEREYFSGGMFMPRVAETTRMTQKFGDGINLSKVAQMPAPQIVRVMRDMQLAAQGNPNQVGQLRSLVQSLPIAKQREVLTQLNSLDSGMKEMRVFLVENTGASESARVAYKPRTMETQVRFQQAVVPAVSNGNNALKAFELALNTQDSVAQQRLPKVLEKTQAFVGKDAADVLVFATPKVQNAGFQVSEAEAPRVVVINPPVFNTAQDKVDFLTNVKNQVADRSDNVVVAVVTPREIGARIGNESVASQASVAQQAFSAYVPELATNTGFDVVVAPSKENVMQAVNAVMAMPMPQSLTEGKAFEFNNGELRQVANISFGSSSREQAMAASPLQEQRALTAVRAVAAQTMFEVPEILSSNNVDGAQNILRRNQIPTSTPSKIFLVQSKGSATSKQAPRLVSMLVPEGASDMATLQLVAKVEEAANAYTAQTQEQIAIAVNVVKPAQYKDIQRQGADRVVSQITEALSGVFEPTTFANMSSSDIITKADIVNVKSLLRTLGQLKITREQNSQINKGKPISIAINPSTERAWTIPTPTLTTSPNLTPAVSVTSPSMLPLFNLTGKTRAAVAGSDMNVGADVTLASLAVPTPRGSKGPQVSHLMAFVPTVQKSNDPVIVNIPADIKGMDSANVGALGSRLQSLANDLGRPLVVSTLPTAVLDMSGARAVAGKPSAGVELSFAALSQSNFNGVLDQKPATVVDTSRRGDVPVEFSLNPQTQTLSQPTTSAISPKIMESVAKLAKDARQGTLQQGVTDKVDFSKLVQPSSQIMDGTASLARMESAQVALDSYANKMTEMSLVKSLPKAQRSELKAESRRAITELSQLTKAIETKRDTVGGINLDPRLLDLQIKRDGAGVPLPISQQVIENMDIKGFVPVIINIQPIPMQNLPLLSEATEAEQEQVNS</sequence>
<organism evidence="1">
    <name type="scientific">hydrothermal vent metagenome</name>
    <dbReference type="NCBI Taxonomy" id="652676"/>
    <lineage>
        <taxon>unclassified sequences</taxon>
        <taxon>metagenomes</taxon>
        <taxon>ecological metagenomes</taxon>
    </lineage>
</organism>
<protein>
    <submittedName>
        <fullName evidence="1">Uncharacterized protein</fullName>
    </submittedName>
</protein>
<accession>A0A3B1DNM6</accession>
<evidence type="ECO:0000313" key="1">
    <source>
        <dbReference type="EMBL" id="VAX37668.1"/>
    </source>
</evidence>
<reference evidence="1" key="1">
    <citation type="submission" date="2018-06" db="EMBL/GenBank/DDBJ databases">
        <authorList>
            <person name="Zhirakovskaya E."/>
        </authorList>
    </citation>
    <scope>NUCLEOTIDE SEQUENCE</scope>
</reference>
<proteinExistence type="predicted"/>
<name>A0A3B1DNM6_9ZZZZ</name>